<comment type="similarity">
    <text evidence="6">Belongs to the ABC-4 integral membrane protein family.</text>
</comment>
<evidence type="ECO:0000256" key="7">
    <source>
        <dbReference type="SAM" id="Phobius"/>
    </source>
</evidence>
<feature type="domain" description="ABC3 transporter permease C-terminal" evidence="8">
    <location>
        <begin position="288"/>
        <end position="400"/>
    </location>
</feature>
<keyword evidence="5 7" id="KW-0472">Membrane</keyword>
<evidence type="ECO:0000256" key="1">
    <source>
        <dbReference type="ARBA" id="ARBA00004651"/>
    </source>
</evidence>
<evidence type="ECO:0000256" key="3">
    <source>
        <dbReference type="ARBA" id="ARBA00022692"/>
    </source>
</evidence>
<feature type="transmembrane region" description="Helical" evidence="7">
    <location>
        <begin position="336"/>
        <end position="361"/>
    </location>
</feature>
<dbReference type="PANTHER" id="PTHR30572">
    <property type="entry name" value="MEMBRANE COMPONENT OF TRANSPORTER-RELATED"/>
    <property type="match status" value="1"/>
</dbReference>
<feature type="transmembrane region" description="Helical" evidence="7">
    <location>
        <begin position="284"/>
        <end position="309"/>
    </location>
</feature>
<dbReference type="Pfam" id="PF12704">
    <property type="entry name" value="MacB_PCD"/>
    <property type="match status" value="1"/>
</dbReference>
<organism evidence="10">
    <name type="scientific">freshwater metagenome</name>
    <dbReference type="NCBI Taxonomy" id="449393"/>
    <lineage>
        <taxon>unclassified sequences</taxon>
        <taxon>metagenomes</taxon>
        <taxon>ecological metagenomes</taxon>
    </lineage>
</organism>
<dbReference type="EMBL" id="CAFBLP010000165">
    <property type="protein sequence ID" value="CAB4898516.1"/>
    <property type="molecule type" value="Genomic_DNA"/>
</dbReference>
<evidence type="ECO:0000256" key="5">
    <source>
        <dbReference type="ARBA" id="ARBA00023136"/>
    </source>
</evidence>
<dbReference type="PANTHER" id="PTHR30572:SF4">
    <property type="entry name" value="ABC TRANSPORTER PERMEASE YTRF"/>
    <property type="match status" value="1"/>
</dbReference>
<evidence type="ECO:0000256" key="2">
    <source>
        <dbReference type="ARBA" id="ARBA00022475"/>
    </source>
</evidence>
<name>A0A6J7FSW6_9ZZZZ</name>
<feature type="transmembrane region" description="Helical" evidence="7">
    <location>
        <begin position="38"/>
        <end position="58"/>
    </location>
</feature>
<gene>
    <name evidence="10" type="ORF">UFOPK3376_03290</name>
</gene>
<protein>
    <submittedName>
        <fullName evidence="10">Unannotated protein</fullName>
    </submittedName>
</protein>
<comment type="subcellular location">
    <subcellularLocation>
        <location evidence="1">Cell membrane</location>
        <topology evidence="1">Multi-pass membrane protein</topology>
    </subcellularLocation>
</comment>
<feature type="transmembrane region" description="Helical" evidence="7">
    <location>
        <begin position="367"/>
        <end position="390"/>
    </location>
</feature>
<keyword evidence="4 7" id="KW-1133">Transmembrane helix</keyword>
<evidence type="ECO:0000259" key="8">
    <source>
        <dbReference type="Pfam" id="PF02687"/>
    </source>
</evidence>
<dbReference type="Pfam" id="PF02687">
    <property type="entry name" value="FtsX"/>
    <property type="match status" value="1"/>
</dbReference>
<dbReference type="InterPro" id="IPR050250">
    <property type="entry name" value="Macrolide_Exporter_MacB"/>
</dbReference>
<dbReference type="AlphaFoldDB" id="A0A6J7FSW6"/>
<sequence>MIATTATPVPLPNSRLRVGDVLRVGASGLRTRRLRTGLSTLGVAIGIAAMVGVLGLSASSREDLQIKIRALGTNLLEVQAGTGFGRGSGTLPDTAVAMVSRIGPVTSVSSIATVAGAVRRNDTISAGITSGISVFAADPGLLDTLHATLADGRWLDAATSTYPAAVLGSVTAQKLGIVDVADQLRVRINDEWFAVIGILDPVAAAPGLDRGAVVGIAAASTYLTAGAAVVPETIYVRTSDADVAAVRNVLSNTVNPATPEEVQVSRPSDALAAQEAASTAFTSLFLGLGAVALLVGGIGIANVMVIAVIERRSEIGLRRALGATRAHIRRQFLTEAILLAGAGGVVGVGLGAGVTAVYASIKHWQIVIPPIAIIGGFVAAVVIGGVAGLYPASRAARLPPTEALRSN</sequence>
<evidence type="ECO:0000259" key="9">
    <source>
        <dbReference type="Pfam" id="PF12704"/>
    </source>
</evidence>
<evidence type="ECO:0000256" key="4">
    <source>
        <dbReference type="ARBA" id="ARBA00022989"/>
    </source>
</evidence>
<feature type="domain" description="MacB-like periplasmic core" evidence="9">
    <location>
        <begin position="36"/>
        <end position="250"/>
    </location>
</feature>
<proteinExistence type="inferred from homology"/>
<accession>A0A6J7FSW6</accession>
<dbReference type="GO" id="GO:0005886">
    <property type="term" value="C:plasma membrane"/>
    <property type="evidence" value="ECO:0007669"/>
    <property type="project" value="UniProtKB-SubCell"/>
</dbReference>
<keyword evidence="3 7" id="KW-0812">Transmembrane</keyword>
<dbReference type="GO" id="GO:0022857">
    <property type="term" value="F:transmembrane transporter activity"/>
    <property type="evidence" value="ECO:0007669"/>
    <property type="project" value="TreeGrafter"/>
</dbReference>
<dbReference type="InterPro" id="IPR003838">
    <property type="entry name" value="ABC3_permease_C"/>
</dbReference>
<reference evidence="10" key="1">
    <citation type="submission" date="2020-05" db="EMBL/GenBank/DDBJ databases">
        <authorList>
            <person name="Chiriac C."/>
            <person name="Salcher M."/>
            <person name="Ghai R."/>
            <person name="Kavagutti S V."/>
        </authorList>
    </citation>
    <scope>NUCLEOTIDE SEQUENCE</scope>
</reference>
<evidence type="ECO:0000256" key="6">
    <source>
        <dbReference type="ARBA" id="ARBA00038076"/>
    </source>
</evidence>
<dbReference type="InterPro" id="IPR025857">
    <property type="entry name" value="MacB_PCD"/>
</dbReference>
<keyword evidence="2" id="KW-1003">Cell membrane</keyword>
<evidence type="ECO:0000313" key="10">
    <source>
        <dbReference type="EMBL" id="CAB4898516.1"/>
    </source>
</evidence>